<gene>
    <name evidence="2" type="ORF">NQ314_005443</name>
</gene>
<dbReference type="InterPro" id="IPR029526">
    <property type="entry name" value="PGBD"/>
</dbReference>
<evidence type="ECO:0000313" key="3">
    <source>
        <dbReference type="Proteomes" id="UP001162156"/>
    </source>
</evidence>
<dbReference type="Proteomes" id="UP001162156">
    <property type="component" value="Unassembled WGS sequence"/>
</dbReference>
<feature type="domain" description="PiggyBac transposable element-derived protein" evidence="1">
    <location>
        <begin position="1"/>
        <end position="58"/>
    </location>
</feature>
<dbReference type="Pfam" id="PF13843">
    <property type="entry name" value="DDE_Tnp_1_7"/>
    <property type="match status" value="1"/>
</dbReference>
<keyword evidence="3" id="KW-1185">Reference proteome</keyword>
<dbReference type="PANTHER" id="PTHR46599">
    <property type="entry name" value="PIGGYBAC TRANSPOSABLE ELEMENT-DERIVED PROTEIN 4"/>
    <property type="match status" value="1"/>
</dbReference>
<comment type="caution">
    <text evidence="2">The sequence shown here is derived from an EMBL/GenBank/DDBJ whole genome shotgun (WGS) entry which is preliminary data.</text>
</comment>
<reference evidence="2" key="1">
    <citation type="journal article" date="2023" name="Insect Mol. Biol.">
        <title>Genome sequencing provides insights into the evolution of gene families encoding plant cell wall-degrading enzymes in longhorned beetles.</title>
        <authorList>
            <person name="Shin N.R."/>
            <person name="Okamura Y."/>
            <person name="Kirsch R."/>
            <person name="Pauchet Y."/>
        </authorList>
    </citation>
    <scope>NUCLEOTIDE SEQUENCE</scope>
    <source>
        <strain evidence="2">RBIC_L_NR</strain>
    </source>
</reference>
<evidence type="ECO:0000259" key="1">
    <source>
        <dbReference type="Pfam" id="PF13843"/>
    </source>
</evidence>
<accession>A0AAV8ZJ58</accession>
<protein>
    <recommendedName>
        <fullName evidence="1">PiggyBac transposable element-derived protein domain-containing protein</fullName>
    </recommendedName>
</protein>
<dbReference type="EMBL" id="JANEYF010001515">
    <property type="protein sequence ID" value="KAJ8963691.1"/>
    <property type="molecule type" value="Genomic_DNA"/>
</dbReference>
<name>A0AAV8ZJ58_9CUCU</name>
<dbReference type="AlphaFoldDB" id="A0AAV8ZJ58"/>
<evidence type="ECO:0000313" key="2">
    <source>
        <dbReference type="EMBL" id="KAJ8963691.1"/>
    </source>
</evidence>
<proteinExistence type="predicted"/>
<sequence length="59" mass="7042">MSRNRYQLLLRMLHFNNNETAQRGDRLAKIQPLVDILQRKFQELMYPGEDIVIDETLVP</sequence>
<organism evidence="2 3">
    <name type="scientific">Rhamnusium bicolor</name>
    <dbReference type="NCBI Taxonomy" id="1586634"/>
    <lineage>
        <taxon>Eukaryota</taxon>
        <taxon>Metazoa</taxon>
        <taxon>Ecdysozoa</taxon>
        <taxon>Arthropoda</taxon>
        <taxon>Hexapoda</taxon>
        <taxon>Insecta</taxon>
        <taxon>Pterygota</taxon>
        <taxon>Neoptera</taxon>
        <taxon>Endopterygota</taxon>
        <taxon>Coleoptera</taxon>
        <taxon>Polyphaga</taxon>
        <taxon>Cucujiformia</taxon>
        <taxon>Chrysomeloidea</taxon>
        <taxon>Cerambycidae</taxon>
        <taxon>Lepturinae</taxon>
        <taxon>Rhagiini</taxon>
        <taxon>Rhamnusium</taxon>
    </lineage>
</organism>
<dbReference type="PANTHER" id="PTHR46599:SF3">
    <property type="entry name" value="PIGGYBAC TRANSPOSABLE ELEMENT-DERIVED PROTEIN 4"/>
    <property type="match status" value="1"/>
</dbReference>